<reference evidence="1" key="1">
    <citation type="submission" date="2022-12" db="EMBL/GenBank/DDBJ databases">
        <authorList>
            <person name="Webb A."/>
        </authorList>
    </citation>
    <scope>NUCLEOTIDE SEQUENCE</scope>
    <source>
        <strain evidence="1">Pd1</strain>
    </source>
</reference>
<protein>
    <submittedName>
        <fullName evidence="1">Uncharacterized protein</fullName>
    </submittedName>
</protein>
<sequence>MSAELAVEDLASRKPVSALELRTFLDAASAKFGWGVEDRGRHGAIASVRFCWSFLNLLVDVGDPELAKLFLSKFCPRLGKKKENASLIPGFIKIASTFSWDDVGEALLDVLGTQSPEYGYGEDSAVELLLRVAAGFNDRALGRLYSLKLWRNRKEEMVLHSSTAAEALWSHAICLGDSQSFDMVTSKLDKMEPSELGPFGNVLAQHGTAWHSMAPSLN</sequence>
<dbReference type="Proteomes" id="UP001162029">
    <property type="component" value="Unassembled WGS sequence"/>
</dbReference>
<accession>A0AAV0VFL2</accession>
<name>A0AAV0VFL2_9STRA</name>
<proteinExistence type="predicted"/>
<gene>
    <name evidence="1" type="ORF">PDE001_LOCUS11345</name>
</gene>
<organism evidence="1 2">
    <name type="scientific">Peronospora destructor</name>
    <dbReference type="NCBI Taxonomy" id="86335"/>
    <lineage>
        <taxon>Eukaryota</taxon>
        <taxon>Sar</taxon>
        <taxon>Stramenopiles</taxon>
        <taxon>Oomycota</taxon>
        <taxon>Peronosporomycetes</taxon>
        <taxon>Peronosporales</taxon>
        <taxon>Peronosporaceae</taxon>
        <taxon>Peronospora</taxon>
    </lineage>
</organism>
<keyword evidence="2" id="KW-1185">Reference proteome</keyword>
<evidence type="ECO:0000313" key="1">
    <source>
        <dbReference type="EMBL" id="CAI5746346.1"/>
    </source>
</evidence>
<dbReference type="EMBL" id="CANTFM010002474">
    <property type="protein sequence ID" value="CAI5746346.1"/>
    <property type="molecule type" value="Genomic_DNA"/>
</dbReference>
<dbReference type="AlphaFoldDB" id="A0AAV0VFL2"/>
<comment type="caution">
    <text evidence="1">The sequence shown here is derived from an EMBL/GenBank/DDBJ whole genome shotgun (WGS) entry which is preliminary data.</text>
</comment>
<evidence type="ECO:0000313" key="2">
    <source>
        <dbReference type="Proteomes" id="UP001162029"/>
    </source>
</evidence>